<reference evidence="3" key="1">
    <citation type="submission" date="2019-12" db="EMBL/GenBank/DDBJ databases">
        <title>Genome sequencing and annotation of Brassica cretica.</title>
        <authorList>
            <person name="Studholme D.J."/>
            <person name="Sarris P."/>
        </authorList>
    </citation>
    <scope>NUCLEOTIDE SEQUENCE</scope>
    <source>
        <strain evidence="3">PFS-109/04</strain>
        <tissue evidence="3">Leaf</tissue>
    </source>
</reference>
<proteinExistence type="predicted"/>
<name>A0A8S9PVA9_BRACR</name>
<gene>
    <name evidence="3" type="ORF">F2Q69_00047913</name>
</gene>
<dbReference type="Proteomes" id="UP000712600">
    <property type="component" value="Unassembled WGS sequence"/>
</dbReference>
<dbReference type="EMBL" id="QGKX02001347">
    <property type="protein sequence ID" value="KAF3525238.1"/>
    <property type="molecule type" value="Genomic_DNA"/>
</dbReference>
<evidence type="ECO:0000313" key="4">
    <source>
        <dbReference type="Proteomes" id="UP000712600"/>
    </source>
</evidence>
<evidence type="ECO:0000256" key="2">
    <source>
        <dbReference type="SAM" id="Phobius"/>
    </source>
</evidence>
<sequence length="814" mass="90151">MAPLISTNSKRVPLPPSPGGSNCLLSDGFFSVKSVDPSTGLVDPCPSFSTQKTAIPVKSIQDLRESLKVHVEMIFLPPSESDRPWLAHSGVLYYVRGELVTFDSLFLPSCLNIGIDVEMEPQMLEAMTAFNSVSSKLGVYDLVGNSRIVLTVIDSLKNWASKYFFVKIDENFFSVDFVIPMILLLPLSVLFGSRQRLLGSPKVGVAQRFAAISSQWSDTCRPSPLDSQMLRGVTLLSGGWHQRGLGCRSQCQPSSFGVLGSRKASALSERVKHNSKHFHLVGDLIVEIDPLCAERPLSEHLSNQRNEGEGDSYGAFQQPRSHCNEDNPEKERLKELEASGPTHLIQLKSTHYSLSASGAVVVLQETELKRLINDAQHDCCKCQDHLDLELKSHEDKVCCMNVSMEGKMREAEKKYQAQFDIAKRAFVDSEAVHERDLLLGIRVTPATPPPALLRLFRWERVNTGPGSVSPLCRITSTTTRSPVQTHILGSFASPPTGRRLSSTVYAISPPRATTNRSPTDLKFTQAWSWLGLAHFWIPKSSSPLRLFNTVGPKQNDSPSHCLYGVHQLLRISHSLNSAFPDFANCYLSEPVPSTTMCVVLLRRPLRISLQRRDRSISRDSFQLFSKSIDLFLQLQSVSSTSERSFECRIRKLESLSLSLSLSNSSSLHLHISSVVLCRGSGARQSFAANLQKRNLLANVQKASTGTTPYFIFPGKFTDQASKEFIGYCMFSVALFVHLVLKVVALMVFVVWGNDFTPFGEYEKIRSSKSVLIVGGGPSGVELAAEIAVQLQTETKHTGLQEERQYTQVVISSVL</sequence>
<comment type="caution">
    <text evidence="3">The sequence shown here is derived from an EMBL/GenBank/DDBJ whole genome shotgun (WGS) entry which is preliminary data.</text>
</comment>
<keyword evidence="2" id="KW-1133">Transmembrane helix</keyword>
<evidence type="ECO:0008006" key="5">
    <source>
        <dbReference type="Google" id="ProtNLM"/>
    </source>
</evidence>
<feature type="transmembrane region" description="Helical" evidence="2">
    <location>
        <begin position="724"/>
        <end position="751"/>
    </location>
</feature>
<evidence type="ECO:0000313" key="3">
    <source>
        <dbReference type="EMBL" id="KAF3525238.1"/>
    </source>
</evidence>
<accession>A0A8S9PVA9</accession>
<keyword evidence="2" id="KW-0472">Membrane</keyword>
<dbReference type="AlphaFoldDB" id="A0A8S9PVA9"/>
<keyword evidence="2" id="KW-0812">Transmembrane</keyword>
<organism evidence="3 4">
    <name type="scientific">Brassica cretica</name>
    <name type="common">Mustard</name>
    <dbReference type="NCBI Taxonomy" id="69181"/>
    <lineage>
        <taxon>Eukaryota</taxon>
        <taxon>Viridiplantae</taxon>
        <taxon>Streptophyta</taxon>
        <taxon>Embryophyta</taxon>
        <taxon>Tracheophyta</taxon>
        <taxon>Spermatophyta</taxon>
        <taxon>Magnoliopsida</taxon>
        <taxon>eudicotyledons</taxon>
        <taxon>Gunneridae</taxon>
        <taxon>Pentapetalae</taxon>
        <taxon>rosids</taxon>
        <taxon>malvids</taxon>
        <taxon>Brassicales</taxon>
        <taxon>Brassicaceae</taxon>
        <taxon>Brassiceae</taxon>
        <taxon>Brassica</taxon>
    </lineage>
</organism>
<dbReference type="Gene3D" id="3.50.50.100">
    <property type="match status" value="1"/>
</dbReference>
<feature type="region of interest" description="Disordered" evidence="1">
    <location>
        <begin position="301"/>
        <end position="329"/>
    </location>
</feature>
<evidence type="ECO:0000256" key="1">
    <source>
        <dbReference type="SAM" id="MobiDB-lite"/>
    </source>
</evidence>
<protein>
    <recommendedName>
        <fullName evidence="5">FAD/NAD(P)-binding domain-containing protein</fullName>
    </recommendedName>
</protein>